<reference evidence="1 2" key="1">
    <citation type="submission" date="2015-12" db="EMBL/GenBank/DDBJ databases">
        <title>Intraspecies pangenome expansion in the marine bacterium Alteromonas.</title>
        <authorList>
            <person name="Lopez-Perez M."/>
            <person name="Rodriguez-Valera F."/>
        </authorList>
    </citation>
    <scope>NUCLEOTIDE SEQUENCE [LARGE SCALE GENOMIC DNA]</scope>
    <source>
        <strain evidence="1 2">UM8</strain>
    </source>
</reference>
<proteinExistence type="predicted"/>
<accession>A0AAC9AEI4</accession>
<dbReference type="EMBL" id="CP013928">
    <property type="protein sequence ID" value="AMJ80244.1"/>
    <property type="molecule type" value="Genomic_DNA"/>
</dbReference>
<protein>
    <submittedName>
        <fullName evidence="1">Uncharacterized protein</fullName>
    </submittedName>
</protein>
<organism evidence="1 2">
    <name type="scientific">Alteromonas mediterranea</name>
    <dbReference type="NCBI Taxonomy" id="314275"/>
    <lineage>
        <taxon>Bacteria</taxon>
        <taxon>Pseudomonadati</taxon>
        <taxon>Pseudomonadota</taxon>
        <taxon>Gammaproteobacteria</taxon>
        <taxon>Alteromonadales</taxon>
        <taxon>Alteromonadaceae</taxon>
        <taxon>Alteromonas/Salinimonas group</taxon>
        <taxon>Alteromonas</taxon>
    </lineage>
</organism>
<gene>
    <name evidence="1" type="ORF">AV942_19110</name>
</gene>
<name>A0AAC9AEI4_9ALTE</name>
<dbReference type="RefSeq" id="WP_015068443.1">
    <property type="nucleotide sequence ID" value="NZ_CAXGIV010000001.1"/>
</dbReference>
<evidence type="ECO:0000313" key="2">
    <source>
        <dbReference type="Proteomes" id="UP000061468"/>
    </source>
</evidence>
<evidence type="ECO:0000313" key="1">
    <source>
        <dbReference type="EMBL" id="AMJ80244.1"/>
    </source>
</evidence>
<sequence length="84" mass="9486">MKSATVYIYTAQLIKLNTPILVIDSLFKLALAVSIPIEKKPQATNRLIDAVNYCSVWPAPFHRRIGGHRYDIAGKYICRIEALL</sequence>
<dbReference type="Proteomes" id="UP000061468">
    <property type="component" value="Chromosome"/>
</dbReference>
<dbReference type="AlphaFoldDB" id="A0AAC9AEI4"/>